<gene>
    <name evidence="1" type="ORF">CCAP1982_LOCUS19855</name>
</gene>
<comment type="caution">
    <text evidence="1">The sequence shown here is derived from an EMBL/GenBank/DDBJ whole genome shotgun (WGS) entry which is preliminary data.</text>
</comment>
<keyword evidence="2" id="KW-1185">Reference proteome</keyword>
<protein>
    <submittedName>
        <fullName evidence="1">(Mediterranean fruit fly) hypothetical protein</fullName>
    </submittedName>
</protein>
<dbReference type="EMBL" id="CAJHJT010000056">
    <property type="protein sequence ID" value="CAD7011743.1"/>
    <property type="molecule type" value="Genomic_DNA"/>
</dbReference>
<accession>A0A811VBZ2</accession>
<reference evidence="1" key="1">
    <citation type="submission" date="2020-11" db="EMBL/GenBank/DDBJ databases">
        <authorList>
            <person name="Whitehead M."/>
        </authorList>
    </citation>
    <scope>NUCLEOTIDE SEQUENCE</scope>
    <source>
        <strain evidence="1">EGII</strain>
    </source>
</reference>
<evidence type="ECO:0000313" key="1">
    <source>
        <dbReference type="EMBL" id="CAD7011743.1"/>
    </source>
</evidence>
<sequence>MEGVTGAEYADHTVIALGKRRAAVESFHKNKGHHQSKLRRYFQLVSYNTVFTTRQYALQYSSIRAFNQYKNEGTVGCHFNILVAEIRSVFEKIQTKADIIKERTYGQTANSAIYLDHNANLLGQILKVKKNILALADRKREKRELEKVLDREKAGIFYDSLRLLIERSKPEHTYAQSKEVMCFMDMATVKIANQNPYMKPMNGGELREWLLG</sequence>
<organism evidence="1 2">
    <name type="scientific">Ceratitis capitata</name>
    <name type="common">Mediterranean fruit fly</name>
    <name type="synonym">Tephritis capitata</name>
    <dbReference type="NCBI Taxonomy" id="7213"/>
    <lineage>
        <taxon>Eukaryota</taxon>
        <taxon>Metazoa</taxon>
        <taxon>Ecdysozoa</taxon>
        <taxon>Arthropoda</taxon>
        <taxon>Hexapoda</taxon>
        <taxon>Insecta</taxon>
        <taxon>Pterygota</taxon>
        <taxon>Neoptera</taxon>
        <taxon>Endopterygota</taxon>
        <taxon>Diptera</taxon>
        <taxon>Brachycera</taxon>
        <taxon>Muscomorpha</taxon>
        <taxon>Tephritoidea</taxon>
        <taxon>Tephritidae</taxon>
        <taxon>Ceratitis</taxon>
        <taxon>Ceratitis</taxon>
    </lineage>
</organism>
<dbReference type="Proteomes" id="UP000606786">
    <property type="component" value="Unassembled WGS sequence"/>
</dbReference>
<name>A0A811VBZ2_CERCA</name>
<dbReference type="AlphaFoldDB" id="A0A811VBZ2"/>
<evidence type="ECO:0000313" key="2">
    <source>
        <dbReference type="Proteomes" id="UP000606786"/>
    </source>
</evidence>
<proteinExistence type="predicted"/>